<evidence type="ECO:0000313" key="3">
    <source>
        <dbReference type="Proteomes" id="UP001257948"/>
    </source>
</evidence>
<dbReference type="Gene3D" id="3.40.430.10">
    <property type="entry name" value="Dihydrofolate Reductase, subunit A"/>
    <property type="match status" value="1"/>
</dbReference>
<protein>
    <submittedName>
        <fullName evidence="2">Dihydrofolate reductase family protein</fullName>
    </submittedName>
</protein>
<dbReference type="InterPro" id="IPR002734">
    <property type="entry name" value="RibDG_C"/>
</dbReference>
<accession>A0ABU3LKJ6</accession>
<evidence type="ECO:0000313" key="2">
    <source>
        <dbReference type="EMBL" id="MDT7839762.1"/>
    </source>
</evidence>
<organism evidence="2 3">
    <name type="scientific">Streptomyces justiciae</name>
    <dbReference type="NCBI Taxonomy" id="2780140"/>
    <lineage>
        <taxon>Bacteria</taxon>
        <taxon>Bacillati</taxon>
        <taxon>Actinomycetota</taxon>
        <taxon>Actinomycetes</taxon>
        <taxon>Kitasatosporales</taxon>
        <taxon>Streptomycetaceae</taxon>
        <taxon>Streptomyces</taxon>
    </lineage>
</organism>
<dbReference type="RefSeq" id="WP_314197811.1">
    <property type="nucleotide sequence ID" value="NZ_JAVTLL010000002.1"/>
</dbReference>
<proteinExistence type="predicted"/>
<dbReference type="InterPro" id="IPR024072">
    <property type="entry name" value="DHFR-like_dom_sf"/>
</dbReference>
<gene>
    <name evidence="2" type="ORF">RQC66_03360</name>
</gene>
<comment type="caution">
    <text evidence="2">The sequence shown here is derived from an EMBL/GenBank/DDBJ whole genome shotgun (WGS) entry which is preliminary data.</text>
</comment>
<keyword evidence="3" id="KW-1185">Reference proteome</keyword>
<dbReference type="EMBL" id="JAVTLL010000002">
    <property type="protein sequence ID" value="MDT7839762.1"/>
    <property type="molecule type" value="Genomic_DNA"/>
</dbReference>
<dbReference type="Proteomes" id="UP001257948">
    <property type="component" value="Unassembled WGS sequence"/>
</dbReference>
<dbReference type="SUPFAM" id="SSF53597">
    <property type="entry name" value="Dihydrofolate reductase-like"/>
    <property type="match status" value="1"/>
</dbReference>
<reference evidence="3" key="1">
    <citation type="submission" date="2023-07" db="EMBL/GenBank/DDBJ databases">
        <title>Draft genome sequence of the endophytic actinobacterium Streptomyces justiciae WPN32, a potential antibiotic producer.</title>
        <authorList>
            <person name="Yasawong M."/>
            <person name="Pana W."/>
            <person name="Ganta P."/>
            <person name="Santapan N."/>
            <person name="Songngamsuk T."/>
            <person name="Phatcharaharikarn M."/>
            <person name="Kerdtoob S."/>
            <person name="Nantapong N."/>
        </authorList>
    </citation>
    <scope>NUCLEOTIDE SEQUENCE [LARGE SCALE GENOMIC DNA]</scope>
    <source>
        <strain evidence="3">WPN32</strain>
    </source>
</reference>
<dbReference type="Pfam" id="PF01872">
    <property type="entry name" value="RibD_C"/>
    <property type="match status" value="1"/>
</dbReference>
<evidence type="ECO:0000259" key="1">
    <source>
        <dbReference type="Pfam" id="PF01872"/>
    </source>
</evidence>
<name>A0ABU3LKJ6_9ACTN</name>
<sequence>MQTLTVDVFLSVDGWAGGAESPGYFGYFGPDLEEWITAELAVPQLVVLGRRTYEALAGLPEEARDDSWHRMTKLDKVVFSSTLETASWPNTHVCHADLVTEVTRLKHDSDVPLRTMGSLSVARQLCAAGLVDRLRLMTFPLLVGTSGRGPFFADVASADLELAGHRVLDRRVLLVEYRPTGRDIPRV</sequence>
<feature type="domain" description="Bacterial bifunctional deaminase-reductase C-terminal" evidence="1">
    <location>
        <begin position="3"/>
        <end position="173"/>
    </location>
</feature>